<keyword evidence="1" id="KW-0812">Transmembrane</keyword>
<dbReference type="EMBL" id="JOMO01000029">
    <property type="protein sequence ID" value="OUI80776.1"/>
    <property type="molecule type" value="Genomic_DNA"/>
</dbReference>
<dbReference type="Proteomes" id="UP000194639">
    <property type="component" value="Unassembled WGS sequence"/>
</dbReference>
<sequence length="72" mass="8173">MLTQAYLMLYLEIAVLVLASSASAFGIFMHYWNKRQLADLKQEVIKLQEHGVPVKMEEVLPTQTTAPEKATH</sequence>
<organism evidence="2 3">
    <name type="scientific">Acetobacter orientalis</name>
    <dbReference type="NCBI Taxonomy" id="146474"/>
    <lineage>
        <taxon>Bacteria</taxon>
        <taxon>Pseudomonadati</taxon>
        <taxon>Pseudomonadota</taxon>
        <taxon>Alphaproteobacteria</taxon>
        <taxon>Acetobacterales</taxon>
        <taxon>Acetobacteraceae</taxon>
        <taxon>Acetobacter</taxon>
    </lineage>
</organism>
<keyword evidence="1" id="KW-0472">Membrane</keyword>
<accession>A0A252A0Y3</accession>
<protein>
    <submittedName>
        <fullName evidence="2">Uncharacterized protein</fullName>
    </submittedName>
</protein>
<evidence type="ECO:0000313" key="3">
    <source>
        <dbReference type="Proteomes" id="UP000194639"/>
    </source>
</evidence>
<feature type="transmembrane region" description="Helical" evidence="1">
    <location>
        <begin position="6"/>
        <end position="32"/>
    </location>
</feature>
<gene>
    <name evidence="2" type="ORF">HK12_06880</name>
</gene>
<evidence type="ECO:0000313" key="2">
    <source>
        <dbReference type="EMBL" id="OUI80776.1"/>
    </source>
</evidence>
<name>A0A252A0Y3_9PROT</name>
<reference evidence="2 3" key="1">
    <citation type="submission" date="2014-06" db="EMBL/GenBank/DDBJ databases">
        <authorList>
            <person name="Ju J."/>
            <person name="Zhang J."/>
        </authorList>
    </citation>
    <scope>NUCLEOTIDE SEQUENCE [LARGE SCALE GENOMIC DNA]</scope>
    <source>
        <strain evidence="2">DmW_045</strain>
    </source>
</reference>
<dbReference type="AlphaFoldDB" id="A0A252A0Y3"/>
<proteinExistence type="predicted"/>
<dbReference type="RefSeq" id="WP_086552484.1">
    <property type="nucleotide sequence ID" value="NZ_JBDNKV010000050.1"/>
</dbReference>
<evidence type="ECO:0000256" key="1">
    <source>
        <dbReference type="SAM" id="Phobius"/>
    </source>
</evidence>
<comment type="caution">
    <text evidence="2">The sequence shown here is derived from an EMBL/GenBank/DDBJ whole genome shotgun (WGS) entry which is preliminary data.</text>
</comment>
<keyword evidence="1" id="KW-1133">Transmembrane helix</keyword>